<dbReference type="Proteomes" id="UP000499080">
    <property type="component" value="Unassembled WGS sequence"/>
</dbReference>
<protein>
    <submittedName>
        <fullName evidence="1">Uncharacterized protein</fullName>
    </submittedName>
</protein>
<gene>
    <name evidence="1" type="ORF">AVEN_172801_1</name>
</gene>
<dbReference type="AlphaFoldDB" id="A0A4Y2BI12"/>
<organism evidence="1 2">
    <name type="scientific">Araneus ventricosus</name>
    <name type="common">Orbweaver spider</name>
    <name type="synonym">Epeira ventricosa</name>
    <dbReference type="NCBI Taxonomy" id="182803"/>
    <lineage>
        <taxon>Eukaryota</taxon>
        <taxon>Metazoa</taxon>
        <taxon>Ecdysozoa</taxon>
        <taxon>Arthropoda</taxon>
        <taxon>Chelicerata</taxon>
        <taxon>Arachnida</taxon>
        <taxon>Araneae</taxon>
        <taxon>Araneomorphae</taxon>
        <taxon>Entelegynae</taxon>
        <taxon>Araneoidea</taxon>
        <taxon>Araneidae</taxon>
        <taxon>Araneus</taxon>
    </lineage>
</organism>
<keyword evidence="2" id="KW-1185">Reference proteome</keyword>
<proteinExistence type="predicted"/>
<sequence length="89" mass="10346">MELSLKPKILPQGCCDHRNFVQWSDDKDDTCVSKSFSYFRKEDVRLRRISRSPDLDTRRIFGGNILKSRPSSPETEIIRLGHCLEGIHI</sequence>
<name>A0A4Y2BI12_ARAVE</name>
<evidence type="ECO:0000313" key="2">
    <source>
        <dbReference type="Proteomes" id="UP000499080"/>
    </source>
</evidence>
<reference evidence="1 2" key="1">
    <citation type="journal article" date="2019" name="Sci. Rep.">
        <title>Orb-weaving spider Araneus ventricosus genome elucidates the spidroin gene catalogue.</title>
        <authorList>
            <person name="Kono N."/>
            <person name="Nakamura H."/>
            <person name="Ohtoshi R."/>
            <person name="Moran D.A.P."/>
            <person name="Shinohara A."/>
            <person name="Yoshida Y."/>
            <person name="Fujiwara M."/>
            <person name="Mori M."/>
            <person name="Tomita M."/>
            <person name="Arakawa K."/>
        </authorList>
    </citation>
    <scope>NUCLEOTIDE SEQUENCE [LARGE SCALE GENOMIC DNA]</scope>
</reference>
<comment type="caution">
    <text evidence="1">The sequence shown here is derived from an EMBL/GenBank/DDBJ whole genome shotgun (WGS) entry which is preliminary data.</text>
</comment>
<dbReference type="EMBL" id="BGPR01000082">
    <property type="protein sequence ID" value="GBL91892.1"/>
    <property type="molecule type" value="Genomic_DNA"/>
</dbReference>
<evidence type="ECO:0000313" key="1">
    <source>
        <dbReference type="EMBL" id="GBL91892.1"/>
    </source>
</evidence>
<accession>A0A4Y2BI12</accession>